<comment type="caution">
    <text evidence="1">The sequence shown here is derived from an EMBL/GenBank/DDBJ whole genome shotgun (WGS) entry which is preliminary data.</text>
</comment>
<sequence length="105" mass="11034">MDSNHTELVGRVRRELLEAGFGLADGTDDETPGMRVVHVPAGARVYWTPLGGSAELPGLPAGSGRNARSAVFTAVRAVLTMHGHTVVATSETSDLIVLPSARTDR</sequence>
<dbReference type="EMBL" id="JBEXZR010000007">
    <property type="protein sequence ID" value="MEU0707823.1"/>
    <property type="molecule type" value="Genomic_DNA"/>
</dbReference>
<organism evidence="1 2">
    <name type="scientific">Streptomyces lavendulocolor</name>
    <dbReference type="NCBI Taxonomy" id="67316"/>
    <lineage>
        <taxon>Bacteria</taxon>
        <taxon>Bacillati</taxon>
        <taxon>Actinomycetota</taxon>
        <taxon>Actinomycetes</taxon>
        <taxon>Kitasatosporales</taxon>
        <taxon>Streptomycetaceae</taxon>
        <taxon>Streptomyces</taxon>
    </lineage>
</organism>
<name>A0ABV2W3Q4_9ACTN</name>
<proteinExistence type="predicted"/>
<keyword evidence="2" id="KW-1185">Reference proteome</keyword>
<evidence type="ECO:0000313" key="1">
    <source>
        <dbReference type="EMBL" id="MEU0707823.1"/>
    </source>
</evidence>
<dbReference type="RefSeq" id="WP_359658340.1">
    <property type="nucleotide sequence ID" value="NZ_JBEXZP010000315.1"/>
</dbReference>
<reference evidence="1 2" key="1">
    <citation type="submission" date="2024-06" db="EMBL/GenBank/DDBJ databases">
        <title>The Natural Products Discovery Center: Release of the First 8490 Sequenced Strains for Exploring Actinobacteria Biosynthetic Diversity.</title>
        <authorList>
            <person name="Kalkreuter E."/>
            <person name="Kautsar S.A."/>
            <person name="Yang D."/>
            <person name="Bader C.D."/>
            <person name="Teijaro C.N."/>
            <person name="Fluegel L."/>
            <person name="Davis C.M."/>
            <person name="Simpson J.R."/>
            <person name="Lauterbach L."/>
            <person name="Steele A.D."/>
            <person name="Gui C."/>
            <person name="Meng S."/>
            <person name="Li G."/>
            <person name="Viehrig K."/>
            <person name="Ye F."/>
            <person name="Su P."/>
            <person name="Kiefer A.F."/>
            <person name="Nichols A."/>
            <person name="Cepeda A.J."/>
            <person name="Yan W."/>
            <person name="Fan B."/>
            <person name="Jiang Y."/>
            <person name="Adhikari A."/>
            <person name="Zheng C.-J."/>
            <person name="Schuster L."/>
            <person name="Cowan T.M."/>
            <person name="Smanski M.J."/>
            <person name="Chevrette M.G."/>
            <person name="De Carvalho L.P.S."/>
            <person name="Shen B."/>
        </authorList>
    </citation>
    <scope>NUCLEOTIDE SEQUENCE [LARGE SCALE GENOMIC DNA]</scope>
    <source>
        <strain evidence="1 2">NPDC006337</strain>
    </source>
</reference>
<dbReference type="Proteomes" id="UP001550378">
    <property type="component" value="Unassembled WGS sequence"/>
</dbReference>
<protein>
    <submittedName>
        <fullName evidence="1">Uncharacterized protein</fullName>
    </submittedName>
</protein>
<gene>
    <name evidence="1" type="ORF">ABZ508_10680</name>
</gene>
<accession>A0ABV2W3Q4</accession>
<evidence type="ECO:0000313" key="2">
    <source>
        <dbReference type="Proteomes" id="UP001550378"/>
    </source>
</evidence>